<dbReference type="EMBL" id="JQ844188">
    <property type="protein sequence ID" value="AGS52299.1"/>
    <property type="molecule type" value="Genomic_DNA"/>
</dbReference>
<organism evidence="2">
    <name type="scientific">uncultured bacterium contig00061</name>
    <dbReference type="NCBI Taxonomy" id="1181544"/>
    <lineage>
        <taxon>Bacteria</taxon>
        <taxon>environmental samples</taxon>
    </lineage>
</organism>
<proteinExistence type="predicted"/>
<accession>A0A806KNU0</accession>
<dbReference type="InterPro" id="IPR011990">
    <property type="entry name" value="TPR-like_helical_dom_sf"/>
</dbReference>
<dbReference type="InterPro" id="IPR019734">
    <property type="entry name" value="TPR_rpt"/>
</dbReference>
<dbReference type="SMART" id="SM00028">
    <property type="entry name" value="TPR"/>
    <property type="match status" value="4"/>
</dbReference>
<keyword evidence="1" id="KW-0802">TPR repeat</keyword>
<dbReference type="PROSITE" id="PS50005">
    <property type="entry name" value="TPR"/>
    <property type="match status" value="2"/>
</dbReference>
<dbReference type="Pfam" id="PF13432">
    <property type="entry name" value="TPR_16"/>
    <property type="match status" value="1"/>
</dbReference>
<feature type="repeat" description="TPR" evidence="1">
    <location>
        <begin position="179"/>
        <end position="212"/>
    </location>
</feature>
<evidence type="ECO:0000256" key="1">
    <source>
        <dbReference type="PROSITE-ProRule" id="PRU00339"/>
    </source>
</evidence>
<dbReference type="SUPFAM" id="SSF48452">
    <property type="entry name" value="TPR-like"/>
    <property type="match status" value="2"/>
</dbReference>
<dbReference type="Pfam" id="PF13181">
    <property type="entry name" value="TPR_8"/>
    <property type="match status" value="1"/>
</dbReference>
<protein>
    <submittedName>
        <fullName evidence="2">TPR domain protein</fullName>
    </submittedName>
</protein>
<dbReference type="Gene3D" id="1.25.40.10">
    <property type="entry name" value="Tetratricopeptide repeat domain"/>
    <property type="match status" value="2"/>
</dbReference>
<reference evidence="2" key="1">
    <citation type="submission" date="2012-03" db="EMBL/GenBank/DDBJ databases">
        <title>Functional metagenomics reveals considerable lignocellulase gene clusters in the gut microbiome of a wood-feeding higher termite.</title>
        <authorList>
            <person name="Liu N."/>
        </authorList>
    </citation>
    <scope>NUCLEOTIDE SEQUENCE</scope>
</reference>
<evidence type="ECO:0000313" key="2">
    <source>
        <dbReference type="EMBL" id="AGS52299.1"/>
    </source>
</evidence>
<feature type="repeat" description="TPR" evidence="1">
    <location>
        <begin position="250"/>
        <end position="283"/>
    </location>
</feature>
<dbReference type="AlphaFoldDB" id="A0A806KNU0"/>
<sequence>MIRYAGNISGAVRGERRELLRLWEAGSFDGVYSQSQAALALRPMDYFLLTMNGFAAYQLGISQINSLNAARYFDDCVWALRKALLLKNAANDGRLYYVLGKAYSYKGDSFADLTVKYLEKARGLDYDTADIPEYLGMAYASIGDYRNSVAAFAEALNPEEALWPSDQNGKDAPDQRPTGPLLLSIAQSYIALGEFELARAYLQRCIDISPDSRAILSARLLLSDVLRNIGDNDGARRQLTDILAEAGENAEAHYQLGELYALQGETTRARAEWRLALRADPAHLKARSRLSM</sequence>
<name>A0A806KNU0_9BACT</name>